<dbReference type="GeneID" id="82526180"/>
<dbReference type="InterPro" id="IPR058624">
    <property type="entry name" value="MdtA-like_HH"/>
</dbReference>
<feature type="domain" description="Multidrug resistance protein MdtA-like alpha-helical hairpin" evidence="5">
    <location>
        <begin position="128"/>
        <end position="196"/>
    </location>
</feature>
<evidence type="ECO:0000313" key="9">
    <source>
        <dbReference type="EMBL" id="PWB02114.1"/>
    </source>
</evidence>
<dbReference type="PANTHER" id="PTHR30158:SF3">
    <property type="entry name" value="MULTIDRUG EFFLUX PUMP SUBUNIT ACRA-RELATED"/>
    <property type="match status" value="1"/>
</dbReference>
<dbReference type="Proteomes" id="UP000244905">
    <property type="component" value="Unassembled WGS sequence"/>
</dbReference>
<feature type="coiled-coil region" evidence="2">
    <location>
        <begin position="122"/>
        <end position="178"/>
    </location>
</feature>
<dbReference type="Gene3D" id="2.40.50.100">
    <property type="match status" value="1"/>
</dbReference>
<evidence type="ECO:0000256" key="2">
    <source>
        <dbReference type="SAM" id="Coils"/>
    </source>
</evidence>
<feature type="domain" description="YknX-like C-terminal permuted SH3-like" evidence="8">
    <location>
        <begin position="330"/>
        <end position="397"/>
    </location>
</feature>
<dbReference type="EMBL" id="PUEC01000015">
    <property type="protein sequence ID" value="PWB02114.1"/>
    <property type="molecule type" value="Genomic_DNA"/>
</dbReference>
<accession>A0A2V1IMY7</accession>
<reference evidence="10" key="1">
    <citation type="submission" date="2018-02" db="EMBL/GenBank/DDBJ databases">
        <authorList>
            <person name="Clavel T."/>
            <person name="Strowig T."/>
        </authorList>
    </citation>
    <scope>NUCLEOTIDE SEQUENCE [LARGE SCALE GENOMIC DNA]</scope>
    <source>
        <strain evidence="10">DSM 103720</strain>
    </source>
</reference>
<feature type="domain" description="Multidrug resistance protein MdtA-like beta-barrel" evidence="7">
    <location>
        <begin position="262"/>
        <end position="325"/>
    </location>
</feature>
<dbReference type="SUPFAM" id="SSF111369">
    <property type="entry name" value="HlyD-like secretion proteins"/>
    <property type="match status" value="1"/>
</dbReference>
<gene>
    <name evidence="9" type="ORF">C5O23_07465</name>
</gene>
<feature type="transmembrane region" description="Helical" evidence="4">
    <location>
        <begin position="31"/>
        <end position="50"/>
    </location>
</feature>
<dbReference type="Pfam" id="PF25989">
    <property type="entry name" value="YknX_C"/>
    <property type="match status" value="1"/>
</dbReference>
<evidence type="ECO:0000256" key="1">
    <source>
        <dbReference type="ARBA" id="ARBA00009477"/>
    </source>
</evidence>
<evidence type="ECO:0000256" key="3">
    <source>
        <dbReference type="SAM" id="MobiDB-lite"/>
    </source>
</evidence>
<dbReference type="NCBIfam" id="TIGR01730">
    <property type="entry name" value="RND_mfp"/>
    <property type="match status" value="1"/>
</dbReference>
<name>A0A2V1IMY7_9BACT</name>
<evidence type="ECO:0000256" key="4">
    <source>
        <dbReference type="SAM" id="Phobius"/>
    </source>
</evidence>
<evidence type="ECO:0000259" key="5">
    <source>
        <dbReference type="Pfam" id="PF25876"/>
    </source>
</evidence>
<proteinExistence type="inferred from homology"/>
<keyword evidence="4" id="KW-0812">Transmembrane</keyword>
<dbReference type="Gene3D" id="2.40.30.170">
    <property type="match status" value="1"/>
</dbReference>
<keyword evidence="4" id="KW-1133">Transmembrane helix</keyword>
<comment type="similarity">
    <text evidence="1">Belongs to the membrane fusion protein (MFP) (TC 8.A.1) family.</text>
</comment>
<dbReference type="GO" id="GO:0005886">
    <property type="term" value="C:plasma membrane"/>
    <property type="evidence" value="ECO:0007669"/>
    <property type="project" value="TreeGrafter"/>
</dbReference>
<comment type="caution">
    <text evidence="9">The sequence shown here is derived from an EMBL/GenBank/DDBJ whole genome shotgun (WGS) entry which is preliminary data.</text>
</comment>
<feature type="region of interest" description="Disordered" evidence="3">
    <location>
        <begin position="396"/>
        <end position="426"/>
    </location>
</feature>
<evidence type="ECO:0000259" key="8">
    <source>
        <dbReference type="Pfam" id="PF25989"/>
    </source>
</evidence>
<feature type="compositionally biased region" description="Basic and acidic residues" evidence="3">
    <location>
        <begin position="404"/>
        <end position="426"/>
    </location>
</feature>
<evidence type="ECO:0000259" key="6">
    <source>
        <dbReference type="Pfam" id="PF25917"/>
    </source>
</evidence>
<dbReference type="Gene3D" id="1.10.287.470">
    <property type="entry name" value="Helix hairpin bin"/>
    <property type="match status" value="1"/>
</dbReference>
<keyword evidence="2" id="KW-0175">Coiled coil</keyword>
<evidence type="ECO:0000313" key="10">
    <source>
        <dbReference type="Proteomes" id="UP000244905"/>
    </source>
</evidence>
<dbReference type="InterPro" id="IPR058626">
    <property type="entry name" value="MdtA-like_b-barrel"/>
</dbReference>
<dbReference type="Pfam" id="PF25917">
    <property type="entry name" value="BSH_RND"/>
    <property type="match status" value="1"/>
</dbReference>
<dbReference type="InterPro" id="IPR058625">
    <property type="entry name" value="MdtA-like_BSH"/>
</dbReference>
<dbReference type="Pfam" id="PF25944">
    <property type="entry name" value="Beta-barrel_RND"/>
    <property type="match status" value="1"/>
</dbReference>
<dbReference type="InterPro" id="IPR058637">
    <property type="entry name" value="YknX-like_C"/>
</dbReference>
<dbReference type="GO" id="GO:0046677">
    <property type="term" value="P:response to antibiotic"/>
    <property type="evidence" value="ECO:0007669"/>
    <property type="project" value="TreeGrafter"/>
</dbReference>
<dbReference type="Gene3D" id="2.40.420.20">
    <property type="match status" value="1"/>
</dbReference>
<evidence type="ECO:0000259" key="7">
    <source>
        <dbReference type="Pfam" id="PF25944"/>
    </source>
</evidence>
<protein>
    <submittedName>
        <fullName evidence="9">Efflux RND transporter periplasmic adaptor subunit</fullName>
    </submittedName>
</protein>
<keyword evidence="10" id="KW-1185">Reference proteome</keyword>
<dbReference type="AlphaFoldDB" id="A0A2V1IMY7"/>
<keyword evidence="4" id="KW-0472">Membrane</keyword>
<dbReference type="GO" id="GO:0022857">
    <property type="term" value="F:transmembrane transporter activity"/>
    <property type="evidence" value="ECO:0007669"/>
    <property type="project" value="InterPro"/>
</dbReference>
<sequence>MNLHHIGESIGSKINTGFKSAKRHSPHSKKAWLVIALIVLIVAAGLYFIMRPKHQASPLPIVEVETVKTGNVNIYGEYVGRIRAQQFVEIHARVEGYLESMLFKEGSYIEKGQTLFIIDPRLYRANANKARAQLNKARAQAQKAKRDYERIKPLYAQNAASQLDLDNATAAYESANAEVTVSEADLTQAELTLGYTRVSSPISGYISERVADIGTWVGPSGGKSLLATVVKSDTVRVDFSMTALDYLRSKDRNVNLGVSDSTRKWNSFVTITLADGSEYPHKGLVDFADPQVDPKTGTFSVRAEMPNPDHSLLPGEFTKVRVLLDVREEAIEIPSKALIIEKGGAYVYVVRPDSVAEKRFIETGPEVGNNTIVERGLAKGEKIVVEGYHKLTHNTKVNPVAVPPDEKDKNETTDKKSETIAAGKEE</sequence>
<dbReference type="RefSeq" id="WP_107032323.1">
    <property type="nucleotide sequence ID" value="NZ_CARXIO010000001.1"/>
</dbReference>
<organism evidence="9 10">
    <name type="scientific">Duncaniella muris</name>
    <dbReference type="NCBI Taxonomy" id="2094150"/>
    <lineage>
        <taxon>Bacteria</taxon>
        <taxon>Pseudomonadati</taxon>
        <taxon>Bacteroidota</taxon>
        <taxon>Bacteroidia</taxon>
        <taxon>Bacteroidales</taxon>
        <taxon>Muribaculaceae</taxon>
        <taxon>Duncaniella</taxon>
    </lineage>
</organism>
<feature type="domain" description="Multidrug resistance protein MdtA-like barrel-sandwich hybrid" evidence="6">
    <location>
        <begin position="88"/>
        <end position="218"/>
    </location>
</feature>
<dbReference type="PANTHER" id="PTHR30158">
    <property type="entry name" value="ACRA/E-RELATED COMPONENT OF DRUG EFFLUX TRANSPORTER"/>
    <property type="match status" value="1"/>
</dbReference>
<dbReference type="Pfam" id="PF25876">
    <property type="entry name" value="HH_MFP_RND"/>
    <property type="match status" value="1"/>
</dbReference>
<dbReference type="InterPro" id="IPR006143">
    <property type="entry name" value="RND_pump_MFP"/>
</dbReference>